<reference evidence="1 2" key="1">
    <citation type="submission" date="2016-04" db="EMBL/GenBank/DDBJ databases">
        <title>Reclassification of Paraburkholderia panaciterrae (Farh et al. 2015) Dobritsa &amp; Samadpour 2016 as a later homotypic synonym of Paraburkholderia ginsengiterrae (Farh et al. 2015) Dobritsa &amp; Samadpour 2016.</title>
        <authorList>
            <person name="Dobritsa A.P."/>
            <person name="Kutumbaka K."/>
            <person name="Samadpour M."/>
        </authorList>
    </citation>
    <scope>NUCLEOTIDE SEQUENCE [LARGE SCALE GENOMIC DNA]</scope>
    <source>
        <strain evidence="1 2">DCY85</strain>
    </source>
</reference>
<dbReference type="AlphaFoldDB" id="A0A1A9MVZ9"/>
<organism evidence="1 2">
    <name type="scientific">Paraburkholderia ginsengiterrae</name>
    <dbReference type="NCBI Taxonomy" id="1462993"/>
    <lineage>
        <taxon>Bacteria</taxon>
        <taxon>Pseudomonadati</taxon>
        <taxon>Pseudomonadota</taxon>
        <taxon>Betaproteobacteria</taxon>
        <taxon>Burkholderiales</taxon>
        <taxon>Burkholderiaceae</taxon>
        <taxon>Paraburkholderia</taxon>
    </lineage>
</organism>
<protein>
    <submittedName>
        <fullName evidence="1">Uncharacterized protein</fullName>
    </submittedName>
</protein>
<proteinExistence type="predicted"/>
<dbReference type="EMBL" id="LXKA01000384">
    <property type="protein sequence ID" value="OAJ51744.1"/>
    <property type="molecule type" value="Genomic_DNA"/>
</dbReference>
<dbReference type="Proteomes" id="UP000078116">
    <property type="component" value="Unassembled WGS sequence"/>
</dbReference>
<gene>
    <name evidence="1" type="ORF">A6V37_37200</name>
</gene>
<accession>A0A1A9MVZ9</accession>
<evidence type="ECO:0000313" key="2">
    <source>
        <dbReference type="Proteomes" id="UP000078116"/>
    </source>
</evidence>
<sequence>MVVRIEPLGHFQRRLRGVAAREFVVLGERQRFRIEAEARRQRAEQRAQVEHLIVVSEIADGDEIQLRILLLLPVARTQGARNATQMVFIGFAAPERFLREFQFALGADARKAGDMRAGHVKSCCPLFELALSVRVAL</sequence>
<comment type="caution">
    <text evidence="1">The sequence shown here is derived from an EMBL/GenBank/DDBJ whole genome shotgun (WGS) entry which is preliminary data.</text>
</comment>
<evidence type="ECO:0000313" key="1">
    <source>
        <dbReference type="EMBL" id="OAJ51744.1"/>
    </source>
</evidence>
<name>A0A1A9MVZ9_9BURK</name>